<keyword evidence="6" id="KW-1133">Transmembrane helix</keyword>
<evidence type="ECO:0000256" key="1">
    <source>
        <dbReference type="ARBA" id="ARBA00000971"/>
    </source>
</evidence>
<keyword evidence="3" id="KW-0732">Signal</keyword>
<keyword evidence="4" id="KW-0697">Rotamase</keyword>
<evidence type="ECO:0000256" key="4">
    <source>
        <dbReference type="ARBA" id="ARBA00023110"/>
    </source>
</evidence>
<comment type="caution">
    <text evidence="7">The sequence shown here is derived from an EMBL/GenBank/DDBJ whole genome shotgun (WGS) entry which is preliminary data.</text>
</comment>
<keyword evidence="5" id="KW-0413">Isomerase</keyword>
<dbReference type="EMBL" id="PEZJ01000029">
    <property type="protein sequence ID" value="PIS13798.1"/>
    <property type="molecule type" value="Genomic_DNA"/>
</dbReference>
<evidence type="ECO:0000256" key="3">
    <source>
        <dbReference type="ARBA" id="ARBA00022729"/>
    </source>
</evidence>
<dbReference type="AlphaFoldDB" id="A0A2H0WPB8"/>
<dbReference type="SUPFAM" id="SSF109998">
    <property type="entry name" value="Triger factor/SurA peptide-binding domain-like"/>
    <property type="match status" value="1"/>
</dbReference>
<name>A0A2H0WPB8_9BACT</name>
<feature type="transmembrane region" description="Helical" evidence="6">
    <location>
        <begin position="21"/>
        <end position="37"/>
    </location>
</feature>
<dbReference type="InterPro" id="IPR050245">
    <property type="entry name" value="PrsA_foldase"/>
</dbReference>
<evidence type="ECO:0000313" key="8">
    <source>
        <dbReference type="Proteomes" id="UP000230033"/>
    </source>
</evidence>
<dbReference type="PANTHER" id="PTHR47245:SF1">
    <property type="entry name" value="FOLDASE PROTEIN PRSA"/>
    <property type="match status" value="1"/>
</dbReference>
<evidence type="ECO:0000256" key="5">
    <source>
        <dbReference type="ARBA" id="ARBA00023235"/>
    </source>
</evidence>
<dbReference type="Gene3D" id="1.10.4030.10">
    <property type="entry name" value="Porin chaperone SurA, peptide-binding domain"/>
    <property type="match status" value="1"/>
</dbReference>
<reference evidence="8" key="1">
    <citation type="submission" date="2017-09" db="EMBL/GenBank/DDBJ databases">
        <title>Depth-based differentiation of microbial function through sediment-hosted aquifers and enrichment of novel symbionts in the deep terrestrial subsurface.</title>
        <authorList>
            <person name="Probst A.J."/>
            <person name="Ladd B."/>
            <person name="Jarett J.K."/>
            <person name="Geller-Mcgrath D.E."/>
            <person name="Sieber C.M.K."/>
            <person name="Emerson J.B."/>
            <person name="Anantharaman K."/>
            <person name="Thomas B.C."/>
            <person name="Malmstrom R."/>
            <person name="Stieglmeier M."/>
            <person name="Klingl A."/>
            <person name="Woyke T."/>
            <person name="Ryan C.M."/>
            <person name="Banfield J.F."/>
        </authorList>
    </citation>
    <scope>NUCLEOTIDE SEQUENCE [LARGE SCALE GENOMIC DNA]</scope>
</reference>
<keyword evidence="6" id="KW-0472">Membrane</keyword>
<evidence type="ECO:0000256" key="6">
    <source>
        <dbReference type="SAM" id="Phobius"/>
    </source>
</evidence>
<organism evidence="7 8">
    <name type="scientific">Candidatus Shapirobacteria bacterium CG09_land_8_20_14_0_10_47_13</name>
    <dbReference type="NCBI Taxonomy" id="1974481"/>
    <lineage>
        <taxon>Bacteria</taxon>
        <taxon>Candidatus Shapironibacteriota</taxon>
    </lineage>
</organism>
<keyword evidence="6" id="KW-0812">Transmembrane</keyword>
<comment type="catalytic activity">
    <reaction evidence="1">
        <text>[protein]-peptidylproline (omega=180) = [protein]-peptidylproline (omega=0)</text>
        <dbReference type="Rhea" id="RHEA:16237"/>
        <dbReference type="Rhea" id="RHEA-COMP:10747"/>
        <dbReference type="Rhea" id="RHEA-COMP:10748"/>
        <dbReference type="ChEBI" id="CHEBI:83833"/>
        <dbReference type="ChEBI" id="CHEBI:83834"/>
        <dbReference type="EC" id="5.2.1.8"/>
    </reaction>
</comment>
<dbReference type="InterPro" id="IPR027304">
    <property type="entry name" value="Trigger_fact/SurA_dom_sf"/>
</dbReference>
<dbReference type="EC" id="5.2.1.8" evidence="2"/>
<dbReference type="PANTHER" id="PTHR47245">
    <property type="entry name" value="PEPTIDYLPROLYL ISOMERASE"/>
    <property type="match status" value="1"/>
</dbReference>
<evidence type="ECO:0000313" key="7">
    <source>
        <dbReference type="EMBL" id="PIS13798.1"/>
    </source>
</evidence>
<protein>
    <recommendedName>
        <fullName evidence="2">peptidylprolyl isomerase</fullName>
        <ecNumber evidence="2">5.2.1.8</ecNumber>
    </recommendedName>
</protein>
<accession>A0A2H0WPB8</accession>
<dbReference type="GO" id="GO:0003755">
    <property type="term" value="F:peptidyl-prolyl cis-trans isomerase activity"/>
    <property type="evidence" value="ECO:0007669"/>
    <property type="project" value="UniProtKB-KW"/>
</dbReference>
<dbReference type="Proteomes" id="UP000230033">
    <property type="component" value="Unassembled WGS sequence"/>
</dbReference>
<evidence type="ECO:0000256" key="2">
    <source>
        <dbReference type="ARBA" id="ARBA00013194"/>
    </source>
</evidence>
<proteinExistence type="predicted"/>
<dbReference type="Pfam" id="PF13624">
    <property type="entry name" value="SurA_N_3"/>
    <property type="match status" value="1"/>
</dbReference>
<sequence>MKLPNLKIKKLSLPQISKKRILVVGGLVAVLVLGFLYKEWFVVAVVNNKPITRLALDRDLEKQGGKQVLESRISEMLVLDEAKKQKINVGQPEVDAKIAQIETQVTAQGQKLDDLLALQGQTRKDLNNQILLQLSAEKLLADKTQVSDQEVADYFKTNQASYAKGTKLEDKKAEITDQLTQQKLSEAIPAWLADLKTQAKIYYFLKL</sequence>
<gene>
    <name evidence="7" type="ORF">COT65_02305</name>
</gene>